<reference evidence="1" key="2">
    <citation type="submission" date="2023-05" db="EMBL/GenBank/DDBJ databases">
        <authorList>
            <consortium name="Lawrence Berkeley National Laboratory"/>
            <person name="Steindorff A."/>
            <person name="Hensen N."/>
            <person name="Bonometti L."/>
            <person name="Westerberg I."/>
            <person name="Brannstrom I.O."/>
            <person name="Guillou S."/>
            <person name="Cros-Aarteil S."/>
            <person name="Calhoun S."/>
            <person name="Haridas S."/>
            <person name="Kuo A."/>
            <person name="Mondo S."/>
            <person name="Pangilinan J."/>
            <person name="Riley R."/>
            <person name="Labutti K."/>
            <person name="Andreopoulos B."/>
            <person name="Lipzen A."/>
            <person name="Chen C."/>
            <person name="Yanf M."/>
            <person name="Daum C."/>
            <person name="Ng V."/>
            <person name="Clum A."/>
            <person name="Ohm R."/>
            <person name="Martin F."/>
            <person name="Silar P."/>
            <person name="Natvig D."/>
            <person name="Lalanne C."/>
            <person name="Gautier V."/>
            <person name="Ament-Velasquez S.L."/>
            <person name="Kruys A."/>
            <person name="Hutchinson M.I."/>
            <person name="Powell A.J."/>
            <person name="Barry K."/>
            <person name="Miller A.N."/>
            <person name="Grigoriev I.V."/>
            <person name="Debuchy R."/>
            <person name="Gladieux P."/>
            <person name="Thoren M.H."/>
            <person name="Johannesson H."/>
        </authorList>
    </citation>
    <scope>NUCLEOTIDE SEQUENCE</scope>
    <source>
        <strain evidence="1">CBS 532.94</strain>
    </source>
</reference>
<sequence>MGDMVRSLLSSTELCRKIYTGMARVTDGAVTDPWQARWWGETIRTTSGNFFYYPDG</sequence>
<gene>
    <name evidence="1" type="ORF">C8A03DRAFT_39544</name>
</gene>
<accession>A0AAN7H2X3</accession>
<keyword evidence="2" id="KW-1185">Reference proteome</keyword>
<reference evidence="1" key="1">
    <citation type="journal article" date="2023" name="Mol. Phylogenet. Evol.">
        <title>Genome-scale phylogeny and comparative genomics of the fungal order Sordariales.</title>
        <authorList>
            <person name="Hensen N."/>
            <person name="Bonometti L."/>
            <person name="Westerberg I."/>
            <person name="Brannstrom I.O."/>
            <person name="Guillou S."/>
            <person name="Cros-Aarteil S."/>
            <person name="Calhoun S."/>
            <person name="Haridas S."/>
            <person name="Kuo A."/>
            <person name="Mondo S."/>
            <person name="Pangilinan J."/>
            <person name="Riley R."/>
            <person name="LaButti K."/>
            <person name="Andreopoulos B."/>
            <person name="Lipzen A."/>
            <person name="Chen C."/>
            <person name="Yan M."/>
            <person name="Daum C."/>
            <person name="Ng V."/>
            <person name="Clum A."/>
            <person name="Steindorff A."/>
            <person name="Ohm R.A."/>
            <person name="Martin F."/>
            <person name="Silar P."/>
            <person name="Natvig D.O."/>
            <person name="Lalanne C."/>
            <person name="Gautier V."/>
            <person name="Ament-Velasquez S.L."/>
            <person name="Kruys A."/>
            <person name="Hutchinson M.I."/>
            <person name="Powell A.J."/>
            <person name="Barry K."/>
            <person name="Miller A.N."/>
            <person name="Grigoriev I.V."/>
            <person name="Debuchy R."/>
            <person name="Gladieux P."/>
            <person name="Hiltunen Thoren M."/>
            <person name="Johannesson H."/>
        </authorList>
    </citation>
    <scope>NUCLEOTIDE SEQUENCE</scope>
    <source>
        <strain evidence="1">CBS 532.94</strain>
    </source>
</reference>
<dbReference type="Proteomes" id="UP001303760">
    <property type="component" value="Unassembled WGS sequence"/>
</dbReference>
<evidence type="ECO:0000313" key="1">
    <source>
        <dbReference type="EMBL" id="KAK4232816.1"/>
    </source>
</evidence>
<evidence type="ECO:0000313" key="2">
    <source>
        <dbReference type="Proteomes" id="UP001303760"/>
    </source>
</evidence>
<dbReference type="AlphaFoldDB" id="A0AAN7H2X3"/>
<comment type="caution">
    <text evidence="1">The sequence shown here is derived from an EMBL/GenBank/DDBJ whole genome shotgun (WGS) entry which is preliminary data.</text>
</comment>
<proteinExistence type="predicted"/>
<protein>
    <submittedName>
        <fullName evidence="1">Uncharacterized protein</fullName>
    </submittedName>
</protein>
<name>A0AAN7H2X3_9PEZI</name>
<dbReference type="EMBL" id="MU860859">
    <property type="protein sequence ID" value="KAK4232816.1"/>
    <property type="molecule type" value="Genomic_DNA"/>
</dbReference>
<feature type="non-terminal residue" evidence="1">
    <location>
        <position position="56"/>
    </location>
</feature>
<organism evidence="1 2">
    <name type="scientific">Achaetomium macrosporum</name>
    <dbReference type="NCBI Taxonomy" id="79813"/>
    <lineage>
        <taxon>Eukaryota</taxon>
        <taxon>Fungi</taxon>
        <taxon>Dikarya</taxon>
        <taxon>Ascomycota</taxon>
        <taxon>Pezizomycotina</taxon>
        <taxon>Sordariomycetes</taxon>
        <taxon>Sordariomycetidae</taxon>
        <taxon>Sordariales</taxon>
        <taxon>Chaetomiaceae</taxon>
        <taxon>Achaetomium</taxon>
    </lineage>
</organism>